<accession>A0ACC4B927</accession>
<organism evidence="1 2">
    <name type="scientific">Populus alba</name>
    <name type="common">White poplar</name>
    <dbReference type="NCBI Taxonomy" id="43335"/>
    <lineage>
        <taxon>Eukaryota</taxon>
        <taxon>Viridiplantae</taxon>
        <taxon>Streptophyta</taxon>
        <taxon>Embryophyta</taxon>
        <taxon>Tracheophyta</taxon>
        <taxon>Spermatophyta</taxon>
        <taxon>Magnoliopsida</taxon>
        <taxon>eudicotyledons</taxon>
        <taxon>Gunneridae</taxon>
        <taxon>Pentapetalae</taxon>
        <taxon>rosids</taxon>
        <taxon>fabids</taxon>
        <taxon>Malpighiales</taxon>
        <taxon>Salicaceae</taxon>
        <taxon>Saliceae</taxon>
        <taxon>Populus</taxon>
    </lineage>
</organism>
<evidence type="ECO:0000313" key="1">
    <source>
        <dbReference type="EMBL" id="KAL3575078.1"/>
    </source>
</evidence>
<name>A0ACC4B927_POPAL</name>
<comment type="caution">
    <text evidence="1">The sequence shown here is derived from an EMBL/GenBank/DDBJ whole genome shotgun (WGS) entry which is preliminary data.</text>
</comment>
<reference evidence="1 2" key="1">
    <citation type="journal article" date="2024" name="Plant Biotechnol. J.">
        <title>Genome and CRISPR/Cas9 system of a widespread forest tree (Populus alba) in the world.</title>
        <authorList>
            <person name="Liu Y.J."/>
            <person name="Jiang P.F."/>
            <person name="Han X.M."/>
            <person name="Li X.Y."/>
            <person name="Wang H.M."/>
            <person name="Wang Y.J."/>
            <person name="Wang X.X."/>
            <person name="Zeng Q.Y."/>
        </authorList>
    </citation>
    <scope>NUCLEOTIDE SEQUENCE [LARGE SCALE GENOMIC DNA]</scope>
    <source>
        <strain evidence="2">cv. PAL-ZL1</strain>
    </source>
</reference>
<gene>
    <name evidence="1" type="ORF">D5086_023179</name>
</gene>
<dbReference type="EMBL" id="RCHU02000012">
    <property type="protein sequence ID" value="KAL3575078.1"/>
    <property type="molecule type" value="Genomic_DNA"/>
</dbReference>
<evidence type="ECO:0000313" key="2">
    <source>
        <dbReference type="Proteomes" id="UP000309997"/>
    </source>
</evidence>
<dbReference type="Proteomes" id="UP000309997">
    <property type="component" value="Unassembled WGS sequence"/>
</dbReference>
<proteinExistence type="predicted"/>
<keyword evidence="2" id="KW-1185">Reference proteome</keyword>
<sequence>MALATQQATNFFNKKNPLLNSFSTKQPKISTRSLVIRNSVTVAPPSTVRIAKECKVKSVKARQIIDSRGNPTVEVDLVTDDQLYRSAVPSGASTGIYEALELRDGDKSVYGGKGVLSAVQNVNNFLGPKLLGVDVRNQADVDAIMLDIDGTPNKAKLGANAILGVSLSVCRAGAGAKGVPLYKHIQEISGTKELVMPVPAFNVINGGSHAGNNLAMQEFMILPLGATNFAEALRMGSEVYHTLKKIIEKKYGQDACNVGDEGGFAPNVQDNREGLVLLMDAIEKAGYTGKIKIGMDVAASEFLKDGKYDLNFKNQPNDGAHVLSAQSLGDLYKNFVNEFPIVSIEDPFDQDDWNSWASLQSSVDIQIVGDDLLVTNPKRIAEAIQKKACNGLLLKVNQIGTVTESIRAALDSKAADKLHNSFVMDLTVLVVLYRSRLELLAEVSGWPSIISFCALKRNLEMCDTLVKLSDPFKDILWKRNWIKFSGMKFQSYKLRGPGKCRRPKLTNNQLKSGSFRQEVVLENAFHQVIISISGLPFIHVLKILLYIPARSGAKSRAK</sequence>
<protein>
    <submittedName>
        <fullName evidence="1">Uncharacterized protein</fullName>
    </submittedName>
</protein>